<reference evidence="2 3" key="1">
    <citation type="submission" date="2020-08" db="EMBL/GenBank/DDBJ databases">
        <title>Functional genomics of gut bacteria from endangered species of beetles.</title>
        <authorList>
            <person name="Carlos-Shanley C."/>
        </authorList>
    </citation>
    <scope>NUCLEOTIDE SEQUENCE [LARGE SCALE GENOMIC DNA]</scope>
    <source>
        <strain evidence="2 3">S00192</strain>
    </source>
</reference>
<proteinExistence type="predicted"/>
<dbReference type="CDD" id="cd08589">
    <property type="entry name" value="PI-PLCc_SaPLC1_like"/>
    <property type="match status" value="1"/>
</dbReference>
<dbReference type="InterPro" id="IPR001011">
    <property type="entry name" value="Acid_Pase_classA_bac"/>
</dbReference>
<evidence type="ECO:0000313" key="2">
    <source>
        <dbReference type="EMBL" id="MBB5771671.1"/>
    </source>
</evidence>
<evidence type="ECO:0000259" key="1">
    <source>
        <dbReference type="SMART" id="SM00014"/>
    </source>
</evidence>
<dbReference type="InterPro" id="IPR017946">
    <property type="entry name" value="PLC-like_Pdiesterase_TIM-brl"/>
</dbReference>
<dbReference type="AlphaFoldDB" id="A0A7W9L5S9"/>
<dbReference type="SMART" id="SM00014">
    <property type="entry name" value="acidPPc"/>
    <property type="match status" value="1"/>
</dbReference>
<dbReference type="InterPro" id="IPR036938">
    <property type="entry name" value="PAP2/HPO_sf"/>
</dbReference>
<protein>
    <recommendedName>
        <fullName evidence="1">Phosphatidic acid phosphatase type 2/haloperoxidase domain-containing protein</fullName>
    </recommendedName>
</protein>
<dbReference type="Gene3D" id="3.20.20.190">
    <property type="entry name" value="Phosphatidylinositol (PI) phosphodiesterase"/>
    <property type="match status" value="1"/>
</dbReference>
<dbReference type="GO" id="GO:0030288">
    <property type="term" value="C:outer membrane-bounded periplasmic space"/>
    <property type="evidence" value="ECO:0007669"/>
    <property type="project" value="InterPro"/>
</dbReference>
<dbReference type="EMBL" id="JACHLJ010000002">
    <property type="protein sequence ID" value="MBB5771671.1"/>
    <property type="molecule type" value="Genomic_DNA"/>
</dbReference>
<gene>
    <name evidence="2" type="ORF">HNP47_001675</name>
</gene>
<dbReference type="CDD" id="cd03397">
    <property type="entry name" value="PAP2_acid_phosphatase"/>
    <property type="match status" value="1"/>
</dbReference>
<evidence type="ECO:0000313" key="3">
    <source>
        <dbReference type="Proteomes" id="UP000556201"/>
    </source>
</evidence>
<dbReference type="PRINTS" id="PR00483">
    <property type="entry name" value="BACPHPHTASE"/>
</dbReference>
<organism evidence="2 3">
    <name type="scientific">Brevundimonas vesicularis</name>
    <name type="common">Pseudomonas vesicularis</name>
    <dbReference type="NCBI Taxonomy" id="41276"/>
    <lineage>
        <taxon>Bacteria</taxon>
        <taxon>Pseudomonadati</taxon>
        <taxon>Pseudomonadota</taxon>
        <taxon>Alphaproteobacteria</taxon>
        <taxon>Caulobacterales</taxon>
        <taxon>Caulobacteraceae</taxon>
        <taxon>Brevundimonas</taxon>
    </lineage>
</organism>
<dbReference type="InterPro" id="IPR000326">
    <property type="entry name" value="PAP2/HPO"/>
</dbReference>
<dbReference type="RefSeq" id="WP_184279174.1">
    <property type="nucleotide sequence ID" value="NZ_JACHLJ010000002.1"/>
</dbReference>
<dbReference type="GO" id="GO:0006629">
    <property type="term" value="P:lipid metabolic process"/>
    <property type="evidence" value="ECO:0007669"/>
    <property type="project" value="InterPro"/>
</dbReference>
<feature type="domain" description="Phosphatidic acid phosphatase type 2/haloperoxidase" evidence="1">
    <location>
        <begin position="462"/>
        <end position="575"/>
    </location>
</feature>
<dbReference type="Pfam" id="PF01569">
    <property type="entry name" value="PAP2"/>
    <property type="match status" value="1"/>
</dbReference>
<dbReference type="Proteomes" id="UP000556201">
    <property type="component" value="Unassembled WGS sequence"/>
</dbReference>
<accession>A0A7W9L5S9</accession>
<comment type="caution">
    <text evidence="2">The sequence shown here is derived from an EMBL/GenBank/DDBJ whole genome shotgun (WGS) entry which is preliminary data.</text>
</comment>
<dbReference type="InterPro" id="IPR032075">
    <property type="entry name" value="PI-PLC-C1"/>
</dbReference>
<dbReference type="SUPFAM" id="SSF48317">
    <property type="entry name" value="Acid phosphatase/Vanadium-dependent haloperoxidase"/>
    <property type="match status" value="1"/>
</dbReference>
<sequence>MSALIIALLLGASPCEPAAADVKAAGGDACARAWMDKSLRMNDIAAVGTHNSYKLAIPEAELAAMTAVNPAASGLDYSHRPLVEQLDAGARQLEIDVLNDPQGGRYARPASALGRAGQGAPTSASFWDAMARPGMKVLHMPDVDFRSSCLTFVACLTQIRDWSSAHPDHAPILIMLNAKTGAASMPGGVAPMEFDAAAWDALDAEIRAVFDAGRLITPDQVRGDHATLREGVLAGGWPTVGEARGKVFFALDEGPEKVAAYAAGRPSLQGRAIFVNTDEASPAAAYLTLNDPVAQQDRIRAAVRQGFIVRTRADADTVEARAADVSRRTAAFASGAQYVSTDYYWADPRFATYEVRLPGAQAAACNPVRAAARCDGLAVEMIAGAPVRGYLAPADRPDLTTVLAPPPEPGSPRDIANAGVFRETRALQGTARWDVATGDVTGDKYDHFAQALGVRLTPEQAPVLTALLDRSGNDRSVVGVAKEHWGTKRPYIGTDLPICEAKSDHLAGNPDYPSGHSAHGMHIAMILAELAPQRADALYARGREFAESRFVCGSHSYSAAEAGILSGAVIYGAEQRSETFRRDMEAARAEVQAALAQARPEAGSVAVPGSNATAP</sequence>
<dbReference type="SUPFAM" id="SSF51695">
    <property type="entry name" value="PLC-like phosphodiesterases"/>
    <property type="match status" value="1"/>
</dbReference>
<dbReference type="Pfam" id="PF16670">
    <property type="entry name" value="PI-PLC-C1"/>
    <property type="match status" value="1"/>
</dbReference>
<dbReference type="GO" id="GO:0003993">
    <property type="term" value="F:acid phosphatase activity"/>
    <property type="evidence" value="ECO:0007669"/>
    <property type="project" value="InterPro"/>
</dbReference>
<dbReference type="GO" id="GO:0008081">
    <property type="term" value="F:phosphoric diester hydrolase activity"/>
    <property type="evidence" value="ECO:0007669"/>
    <property type="project" value="InterPro"/>
</dbReference>
<name>A0A7W9L5S9_BREVE</name>
<dbReference type="Gene3D" id="1.20.144.10">
    <property type="entry name" value="Phosphatidic acid phosphatase type 2/haloperoxidase"/>
    <property type="match status" value="1"/>
</dbReference>